<dbReference type="Proteomes" id="UP001144110">
    <property type="component" value="Unassembled WGS sequence"/>
</dbReference>
<organism evidence="3 4">
    <name type="scientific">Candidatus Thermodesulfobacterium syntrophicum</name>
    <dbReference type="NCBI Taxonomy" id="3060442"/>
    <lineage>
        <taxon>Bacteria</taxon>
        <taxon>Pseudomonadati</taxon>
        <taxon>Thermodesulfobacteriota</taxon>
        <taxon>Thermodesulfobacteria</taxon>
        <taxon>Thermodesulfobacteriales</taxon>
        <taxon>Thermodesulfobacteriaceae</taxon>
        <taxon>Thermodesulfobacterium</taxon>
    </lineage>
</organism>
<keyword evidence="1" id="KW-0175">Coiled coil</keyword>
<gene>
    <name evidence="3" type="ORF">OD816_001173</name>
</gene>
<sequence length="232" mass="27410">MKFNKIFLILLFLIFPSLTFSQVTEKDIDKMIKSKEKQLIEIKEKRKALEELKKKFLRLYIALYIKELYKSNISEIFKSPDYLAYFYEKEKLNFIKKALIKKILEIKKEEEKLDTAYNKTVREIKNLKVKRHRIFSSLYGFPMKSGNYTFRLEGPAPVLAPVKGVIKKITYRSKNIEIVIKTQNCIISLSKLDEIKVNIGDHIIQKQEIGYINETKNIPVIIKCEKKPVLNR</sequence>
<evidence type="ECO:0000313" key="3">
    <source>
        <dbReference type="EMBL" id="MDF2953928.1"/>
    </source>
</evidence>
<feature type="chain" id="PRO_5042101940" evidence="2">
    <location>
        <begin position="22"/>
        <end position="232"/>
    </location>
</feature>
<feature type="signal peptide" evidence="2">
    <location>
        <begin position="1"/>
        <end position="21"/>
    </location>
</feature>
<feature type="coiled-coil region" evidence="1">
    <location>
        <begin position="32"/>
        <end position="59"/>
    </location>
</feature>
<evidence type="ECO:0000313" key="4">
    <source>
        <dbReference type="Proteomes" id="UP001144110"/>
    </source>
</evidence>
<comment type="caution">
    <text evidence="3">The sequence shown here is derived from an EMBL/GenBank/DDBJ whole genome shotgun (WGS) entry which is preliminary data.</text>
</comment>
<reference evidence="3" key="1">
    <citation type="submission" date="2022-11" db="EMBL/GenBank/DDBJ databases">
        <title>Candidatus Alkanophaga archaea from heated hydrothermal vent sediment oxidize petroleum alkanes.</title>
        <authorList>
            <person name="Zehnle H."/>
            <person name="Laso-Perez R."/>
            <person name="Lipp J."/>
            <person name="Teske A."/>
            <person name="Wegener G."/>
        </authorList>
    </citation>
    <scope>NUCLEOTIDE SEQUENCE</scope>
    <source>
        <strain evidence="3">MCA70</strain>
    </source>
</reference>
<name>A0AAE3P5Q3_9BACT</name>
<dbReference type="EMBL" id="JAPHEG010000005">
    <property type="protein sequence ID" value="MDF2953928.1"/>
    <property type="molecule type" value="Genomic_DNA"/>
</dbReference>
<evidence type="ECO:0000256" key="2">
    <source>
        <dbReference type="SAM" id="SignalP"/>
    </source>
</evidence>
<dbReference type="Gene3D" id="2.70.70.10">
    <property type="entry name" value="Glucose Permease (Domain IIA)"/>
    <property type="match status" value="1"/>
</dbReference>
<proteinExistence type="predicted"/>
<protein>
    <submittedName>
        <fullName evidence="3">Uncharacterized protein</fullName>
    </submittedName>
</protein>
<evidence type="ECO:0000256" key="1">
    <source>
        <dbReference type="SAM" id="Coils"/>
    </source>
</evidence>
<dbReference type="AlphaFoldDB" id="A0AAE3P5Q3"/>
<dbReference type="InterPro" id="IPR011055">
    <property type="entry name" value="Dup_hybrid_motif"/>
</dbReference>
<accession>A0AAE3P5Q3</accession>
<keyword evidence="2" id="KW-0732">Signal</keyword>